<evidence type="ECO:0000313" key="8">
    <source>
        <dbReference type="Proteomes" id="UP000252770"/>
    </source>
</evidence>
<dbReference type="GO" id="GO:0005886">
    <property type="term" value="C:plasma membrane"/>
    <property type="evidence" value="ECO:0007669"/>
    <property type="project" value="UniProtKB-SubCell"/>
</dbReference>
<gene>
    <name evidence="7" type="ORF">DT076_16420</name>
</gene>
<dbReference type="PROSITE" id="PS50893">
    <property type="entry name" value="ABC_TRANSPORTER_2"/>
    <property type="match status" value="1"/>
</dbReference>
<dbReference type="PANTHER" id="PTHR42711">
    <property type="entry name" value="ABC TRANSPORTER ATP-BINDING PROTEIN"/>
    <property type="match status" value="1"/>
</dbReference>
<evidence type="ECO:0000256" key="2">
    <source>
        <dbReference type="ARBA" id="ARBA00022448"/>
    </source>
</evidence>
<dbReference type="GO" id="GO:0005524">
    <property type="term" value="F:ATP binding"/>
    <property type="evidence" value="ECO:0007669"/>
    <property type="project" value="UniProtKB-KW"/>
</dbReference>
<evidence type="ECO:0000256" key="3">
    <source>
        <dbReference type="ARBA" id="ARBA00022741"/>
    </source>
</evidence>
<dbReference type="GO" id="GO:0016887">
    <property type="term" value="F:ATP hydrolysis activity"/>
    <property type="evidence" value="ECO:0007669"/>
    <property type="project" value="InterPro"/>
</dbReference>
<evidence type="ECO:0000256" key="1">
    <source>
        <dbReference type="ARBA" id="ARBA00004202"/>
    </source>
</evidence>
<dbReference type="PANTHER" id="PTHR42711:SF19">
    <property type="entry name" value="DOXORUBICIN RESISTANCE ATP-BINDING PROTEIN DRRA"/>
    <property type="match status" value="1"/>
</dbReference>
<dbReference type="RefSeq" id="WP_114127771.1">
    <property type="nucleotide sequence ID" value="NZ_QOUI01000011.1"/>
</dbReference>
<dbReference type="PROSITE" id="PS00211">
    <property type="entry name" value="ABC_TRANSPORTER_1"/>
    <property type="match status" value="1"/>
</dbReference>
<keyword evidence="8" id="KW-1185">Reference proteome</keyword>
<dbReference type="InterPro" id="IPR050763">
    <property type="entry name" value="ABC_transporter_ATP-binding"/>
</dbReference>
<feature type="domain" description="ABC transporter" evidence="6">
    <location>
        <begin position="8"/>
        <end position="237"/>
    </location>
</feature>
<dbReference type="InterPro" id="IPR017871">
    <property type="entry name" value="ABC_transporter-like_CS"/>
</dbReference>
<comment type="caution">
    <text evidence="7">The sequence shown here is derived from an EMBL/GenBank/DDBJ whole genome shotgun (WGS) entry which is preliminary data.</text>
</comment>
<accession>A0A367YRM3</accession>
<proteinExistence type="predicted"/>
<evidence type="ECO:0000256" key="4">
    <source>
        <dbReference type="ARBA" id="ARBA00022840"/>
    </source>
</evidence>
<dbReference type="EMBL" id="QOUI01000011">
    <property type="protein sequence ID" value="RCK68484.1"/>
    <property type="molecule type" value="Genomic_DNA"/>
</dbReference>
<keyword evidence="2" id="KW-0813">Transport</keyword>
<keyword evidence="5" id="KW-0046">Antibiotic resistance</keyword>
<keyword evidence="4 7" id="KW-0067">ATP-binding</keyword>
<name>A0A367YRM3_9ACTN</name>
<dbReference type="SUPFAM" id="SSF52540">
    <property type="entry name" value="P-loop containing nucleoside triphosphate hydrolases"/>
    <property type="match status" value="1"/>
</dbReference>
<dbReference type="SMART" id="SM00382">
    <property type="entry name" value="AAA"/>
    <property type="match status" value="1"/>
</dbReference>
<evidence type="ECO:0000313" key="7">
    <source>
        <dbReference type="EMBL" id="RCK68484.1"/>
    </source>
</evidence>
<keyword evidence="3" id="KW-0547">Nucleotide-binding</keyword>
<reference evidence="7 8" key="1">
    <citation type="submission" date="2018-07" db="EMBL/GenBank/DDBJ databases">
        <title>Desertimonas flava gen. nov. sp. nov.</title>
        <authorList>
            <person name="Liu S."/>
        </authorList>
    </citation>
    <scope>NUCLEOTIDE SEQUENCE [LARGE SCALE GENOMIC DNA]</scope>
    <source>
        <strain evidence="7 8">16Sb5-5</strain>
    </source>
</reference>
<dbReference type="Pfam" id="PF00005">
    <property type="entry name" value="ABC_tran"/>
    <property type="match status" value="1"/>
</dbReference>
<dbReference type="Gene3D" id="3.40.50.300">
    <property type="entry name" value="P-loop containing nucleotide triphosphate hydrolases"/>
    <property type="match status" value="1"/>
</dbReference>
<protein>
    <submittedName>
        <fullName evidence="7">ATP-binding cassette domain-containing protein</fullName>
    </submittedName>
</protein>
<comment type="subcellular location">
    <subcellularLocation>
        <location evidence="1">Cell membrane</location>
        <topology evidence="1">Peripheral membrane protein</topology>
    </subcellularLocation>
</comment>
<dbReference type="AlphaFoldDB" id="A0A367YRM3"/>
<sequence>MTYTDQVLVLTDVTKRFGAHTVLDGVSWRVGPGITALLGPNGAGKTTLVRIVSTLERLDGGSLSVLGHDVARERRTVQQLIGLTGQHTAVDGMLSGTENLVMVGRLLGLSRLDARRRAGELLAQFDLADAARRRAGTYSGGMRRRLDLAMSLVRAPRVLLLDEPTTGLDPRSRRALWEQVRRLTDDGTAVLLTTQYLEEADALADRIAVLDSGRLVAEGTAAELKAGAGGDVVEVLDEHGQPSDTLTTDGTAGHVASVLRSLPGSARVQVRRPTLDEVVLQLTGKEAA</sequence>
<evidence type="ECO:0000259" key="6">
    <source>
        <dbReference type="PROSITE" id="PS50893"/>
    </source>
</evidence>
<evidence type="ECO:0000256" key="5">
    <source>
        <dbReference type="ARBA" id="ARBA00023251"/>
    </source>
</evidence>
<dbReference type="InterPro" id="IPR003439">
    <property type="entry name" value="ABC_transporter-like_ATP-bd"/>
</dbReference>
<dbReference type="InterPro" id="IPR003593">
    <property type="entry name" value="AAA+_ATPase"/>
</dbReference>
<organism evidence="7 8">
    <name type="scientific">Desertihabitans brevis</name>
    <dbReference type="NCBI Taxonomy" id="2268447"/>
    <lineage>
        <taxon>Bacteria</taxon>
        <taxon>Bacillati</taxon>
        <taxon>Actinomycetota</taxon>
        <taxon>Actinomycetes</taxon>
        <taxon>Propionibacteriales</taxon>
        <taxon>Propionibacteriaceae</taxon>
        <taxon>Desertihabitans</taxon>
    </lineage>
</organism>
<dbReference type="GO" id="GO:0046677">
    <property type="term" value="P:response to antibiotic"/>
    <property type="evidence" value="ECO:0007669"/>
    <property type="project" value="UniProtKB-KW"/>
</dbReference>
<dbReference type="InterPro" id="IPR027417">
    <property type="entry name" value="P-loop_NTPase"/>
</dbReference>
<dbReference type="Proteomes" id="UP000252770">
    <property type="component" value="Unassembled WGS sequence"/>
</dbReference>